<reference evidence="1" key="1">
    <citation type="submission" date="2021-06" db="EMBL/GenBank/DDBJ databases">
        <authorList>
            <person name="Kallberg Y."/>
            <person name="Tangrot J."/>
            <person name="Rosling A."/>
        </authorList>
    </citation>
    <scope>NUCLEOTIDE SEQUENCE</scope>
    <source>
        <strain evidence="1">28 12/20/2015</strain>
    </source>
</reference>
<dbReference type="Proteomes" id="UP000789366">
    <property type="component" value="Unassembled WGS sequence"/>
</dbReference>
<evidence type="ECO:0000313" key="1">
    <source>
        <dbReference type="EMBL" id="CAG8660427.1"/>
    </source>
</evidence>
<gene>
    <name evidence="1" type="ORF">SPELUC_LOCUS9251</name>
</gene>
<comment type="caution">
    <text evidence="1">The sequence shown here is derived from an EMBL/GenBank/DDBJ whole genome shotgun (WGS) entry which is preliminary data.</text>
</comment>
<sequence>MVVTSDSSVDQTSAIDMNMDNIIPNIDINHISATNINLNKVVFDVDTNQIAVIE</sequence>
<keyword evidence="2" id="KW-1185">Reference proteome</keyword>
<feature type="non-terminal residue" evidence="1">
    <location>
        <position position="54"/>
    </location>
</feature>
<organism evidence="1 2">
    <name type="scientific">Cetraspora pellucida</name>
    <dbReference type="NCBI Taxonomy" id="1433469"/>
    <lineage>
        <taxon>Eukaryota</taxon>
        <taxon>Fungi</taxon>
        <taxon>Fungi incertae sedis</taxon>
        <taxon>Mucoromycota</taxon>
        <taxon>Glomeromycotina</taxon>
        <taxon>Glomeromycetes</taxon>
        <taxon>Diversisporales</taxon>
        <taxon>Gigasporaceae</taxon>
        <taxon>Cetraspora</taxon>
    </lineage>
</organism>
<protein>
    <submittedName>
        <fullName evidence="1">13187_t:CDS:1</fullName>
    </submittedName>
</protein>
<proteinExistence type="predicted"/>
<name>A0ACA9NKI5_9GLOM</name>
<dbReference type="EMBL" id="CAJVPW010015259">
    <property type="protein sequence ID" value="CAG8660427.1"/>
    <property type="molecule type" value="Genomic_DNA"/>
</dbReference>
<evidence type="ECO:0000313" key="2">
    <source>
        <dbReference type="Proteomes" id="UP000789366"/>
    </source>
</evidence>
<accession>A0ACA9NKI5</accession>